<proteinExistence type="inferred from homology"/>
<dbReference type="PANTHER" id="PTHR34135:SF2">
    <property type="entry name" value="LYSOZYME"/>
    <property type="match status" value="1"/>
</dbReference>
<feature type="compositionally biased region" description="Basic and acidic residues" evidence="2">
    <location>
        <begin position="302"/>
        <end position="318"/>
    </location>
</feature>
<comment type="similarity">
    <text evidence="1">Belongs to the glycosyl hydrolase 25 family.</text>
</comment>
<dbReference type="InterPro" id="IPR017853">
    <property type="entry name" value="GH"/>
</dbReference>
<organism evidence="3 4">
    <name type="scientific">Neglectibacter timonensis</name>
    <dbReference type="NCBI Taxonomy" id="1776382"/>
    <lineage>
        <taxon>Bacteria</taxon>
        <taxon>Bacillati</taxon>
        <taxon>Bacillota</taxon>
        <taxon>Clostridia</taxon>
        <taxon>Eubacteriales</taxon>
        <taxon>Oscillospiraceae</taxon>
        <taxon>Neglectibacter</taxon>
    </lineage>
</organism>
<dbReference type="PANTHER" id="PTHR34135">
    <property type="entry name" value="LYSOZYME"/>
    <property type="match status" value="1"/>
</dbReference>
<dbReference type="InterPro" id="IPR002053">
    <property type="entry name" value="Glyco_hydro_25"/>
</dbReference>
<dbReference type="SUPFAM" id="SSF51445">
    <property type="entry name" value="(Trans)glycosidases"/>
    <property type="match status" value="1"/>
</dbReference>
<evidence type="ECO:0000313" key="4">
    <source>
        <dbReference type="Proteomes" id="UP001524473"/>
    </source>
</evidence>
<feature type="region of interest" description="Disordered" evidence="2">
    <location>
        <begin position="293"/>
        <end position="318"/>
    </location>
</feature>
<dbReference type="GO" id="GO:0016787">
    <property type="term" value="F:hydrolase activity"/>
    <property type="evidence" value="ECO:0007669"/>
    <property type="project" value="UniProtKB-KW"/>
</dbReference>
<dbReference type="Pfam" id="PF01183">
    <property type="entry name" value="Glyco_hydro_25"/>
    <property type="match status" value="1"/>
</dbReference>
<gene>
    <name evidence="3" type="ORF">NE695_14290</name>
</gene>
<dbReference type="Proteomes" id="UP001524473">
    <property type="component" value="Unassembled WGS sequence"/>
</dbReference>
<dbReference type="Gene3D" id="3.20.20.80">
    <property type="entry name" value="Glycosidases"/>
    <property type="match status" value="1"/>
</dbReference>
<name>A0ABT1S3J2_9FIRM</name>
<evidence type="ECO:0000313" key="3">
    <source>
        <dbReference type="EMBL" id="MCQ4841080.1"/>
    </source>
</evidence>
<dbReference type="RefSeq" id="WP_066863939.1">
    <property type="nucleotide sequence ID" value="NZ_CABKVV010000013.1"/>
</dbReference>
<protein>
    <submittedName>
        <fullName evidence="3">Glycoside hydrolase family 25 protein</fullName>
    </submittedName>
</protein>
<comment type="caution">
    <text evidence="3">The sequence shown here is derived from an EMBL/GenBank/DDBJ whole genome shotgun (WGS) entry which is preliminary data.</text>
</comment>
<accession>A0ABT1S3J2</accession>
<evidence type="ECO:0000256" key="1">
    <source>
        <dbReference type="ARBA" id="ARBA00010646"/>
    </source>
</evidence>
<dbReference type="EMBL" id="JANFZH010000037">
    <property type="protein sequence ID" value="MCQ4841080.1"/>
    <property type="molecule type" value="Genomic_DNA"/>
</dbReference>
<dbReference type="CDD" id="cd06414">
    <property type="entry name" value="GH25_LytC-like"/>
    <property type="match status" value="1"/>
</dbReference>
<evidence type="ECO:0000256" key="2">
    <source>
        <dbReference type="SAM" id="MobiDB-lite"/>
    </source>
</evidence>
<keyword evidence="3" id="KW-0378">Hydrolase</keyword>
<keyword evidence="4" id="KW-1185">Reference proteome</keyword>
<dbReference type="GeneID" id="90532443"/>
<sequence length="318" mass="36315">MASLPTRGIDISEFNGDVNIDALKGQIDFVIIRCGYGSNYTNQDDTQYENNVRKCLAAGIPYGVYLYSYAKNTDMAKSEAAHTLRLLQGKTPLYGVWYDVEDSSLPSGETIIDNCITYCREIEKAGYYCGIYSFLNWMETRLNSPRLDPFDKWVAQWNDVLEYDKPYGMWQYTNNGILNGRQFDMDYAYKDYPEIIKGMGGDDMTKEEVLKLAQQVYDENEKRYPTIDSVPNWAREGVKQVYEELNLGGNGTDPGKIELDASYSYVRAVYVISKVLERFDTLLRQADAEISAFSQEMPVDSDAEKKEEVEGQEEGRAE</sequence>
<reference evidence="3 4" key="1">
    <citation type="submission" date="2022-06" db="EMBL/GenBank/DDBJ databases">
        <title>Isolation of gut microbiota from human fecal samples.</title>
        <authorList>
            <person name="Pamer E.G."/>
            <person name="Barat B."/>
            <person name="Waligurski E."/>
            <person name="Medina S."/>
            <person name="Paddock L."/>
            <person name="Mostad J."/>
        </authorList>
    </citation>
    <scope>NUCLEOTIDE SEQUENCE [LARGE SCALE GENOMIC DNA]</scope>
    <source>
        <strain evidence="3 4">DFI.9.73</strain>
    </source>
</reference>
<dbReference type="PROSITE" id="PS51904">
    <property type="entry name" value="GLYCOSYL_HYDROL_F25_2"/>
    <property type="match status" value="1"/>
</dbReference>